<dbReference type="InterPro" id="IPR004176">
    <property type="entry name" value="Clp_R_N"/>
</dbReference>
<dbReference type="AlphaFoldDB" id="A0A8J4RWM3"/>
<dbReference type="Pfam" id="PF23569">
    <property type="entry name" value="NBD_SMAX1"/>
    <property type="match status" value="1"/>
</dbReference>
<dbReference type="Proteomes" id="UP000737018">
    <property type="component" value="Unassembled WGS sequence"/>
</dbReference>
<keyword evidence="3" id="KW-0805">Transcription regulation</keyword>
<dbReference type="CDD" id="cd19499">
    <property type="entry name" value="RecA-like_ClpB_Hsp104-like"/>
    <property type="match status" value="1"/>
</dbReference>
<comment type="similarity">
    <text evidence="1">Belongs to the ClpA/ClpB family.</text>
</comment>
<dbReference type="SUPFAM" id="SSF81923">
    <property type="entry name" value="Double Clp-N motif"/>
    <property type="match status" value="1"/>
</dbReference>
<feature type="domain" description="Clp R" evidence="7">
    <location>
        <begin position="8"/>
        <end position="179"/>
    </location>
</feature>
<evidence type="ECO:0000256" key="3">
    <source>
        <dbReference type="ARBA" id="ARBA00023015"/>
    </source>
</evidence>
<dbReference type="InterPro" id="IPR051650">
    <property type="entry name" value="SL_signaling_regulator"/>
</dbReference>
<feature type="region of interest" description="Disordered" evidence="6">
    <location>
        <begin position="607"/>
        <end position="649"/>
    </location>
</feature>
<evidence type="ECO:0000256" key="2">
    <source>
        <dbReference type="ARBA" id="ARBA00022737"/>
    </source>
</evidence>
<dbReference type="GO" id="GO:0016887">
    <property type="term" value="F:ATP hydrolysis activity"/>
    <property type="evidence" value="ECO:0007669"/>
    <property type="project" value="InterPro"/>
</dbReference>
<protein>
    <recommendedName>
        <fullName evidence="7">Clp R domain-containing protein</fullName>
    </recommendedName>
</protein>
<name>A0A8J4RWM3_9ROSI</name>
<feature type="compositionally biased region" description="Basic and acidic residues" evidence="6">
    <location>
        <begin position="995"/>
        <end position="1010"/>
    </location>
</feature>
<dbReference type="Pfam" id="PF26587">
    <property type="entry name" value="AAA_lid_SMAX1"/>
    <property type="match status" value="1"/>
</dbReference>
<feature type="region of interest" description="Disordered" evidence="6">
    <location>
        <begin position="990"/>
        <end position="1010"/>
    </location>
</feature>
<proteinExistence type="inferred from homology"/>
<dbReference type="InterPro" id="IPR058954">
    <property type="entry name" value="AAA_lid_SMAX1"/>
</dbReference>
<evidence type="ECO:0000256" key="6">
    <source>
        <dbReference type="SAM" id="MobiDB-lite"/>
    </source>
</evidence>
<dbReference type="InterPro" id="IPR058680">
    <property type="entry name" value="NBD_SMAX1-like"/>
</dbReference>
<feature type="compositionally biased region" description="Low complexity" evidence="6">
    <location>
        <begin position="332"/>
        <end position="344"/>
    </location>
</feature>
<evidence type="ECO:0000256" key="1">
    <source>
        <dbReference type="ARBA" id="ARBA00008675"/>
    </source>
</evidence>
<accession>A0A8J4RWM3</accession>
<dbReference type="InterPro" id="IPR027417">
    <property type="entry name" value="P-loop_NTPase"/>
</dbReference>
<evidence type="ECO:0000256" key="5">
    <source>
        <dbReference type="PROSITE-ProRule" id="PRU01251"/>
    </source>
</evidence>
<dbReference type="SUPFAM" id="SSF52540">
    <property type="entry name" value="P-loop containing nucleoside triphosphate hydrolases"/>
    <property type="match status" value="1"/>
</dbReference>
<dbReference type="OrthoDB" id="1723324at2759"/>
<reference evidence="8" key="1">
    <citation type="submission" date="2020-03" db="EMBL/GenBank/DDBJ databases">
        <title>Castanea mollissima Vanexum genome sequencing.</title>
        <authorList>
            <person name="Staton M."/>
        </authorList>
    </citation>
    <scope>NUCLEOTIDE SEQUENCE</scope>
    <source>
        <tissue evidence="8">Leaf</tissue>
    </source>
</reference>
<dbReference type="PROSITE" id="PS51903">
    <property type="entry name" value="CLP_R"/>
    <property type="match status" value="1"/>
</dbReference>
<feature type="compositionally biased region" description="Polar residues" evidence="6">
    <location>
        <begin position="623"/>
        <end position="649"/>
    </location>
</feature>
<dbReference type="InterPro" id="IPR036628">
    <property type="entry name" value="Clp_N_dom_sf"/>
</dbReference>
<gene>
    <name evidence="8" type="ORF">CMV_002167</name>
</gene>
<keyword evidence="4" id="KW-0804">Transcription</keyword>
<evidence type="ECO:0000313" key="9">
    <source>
        <dbReference type="Proteomes" id="UP000737018"/>
    </source>
</evidence>
<dbReference type="InterPro" id="IPR003959">
    <property type="entry name" value="ATPase_AAA_core"/>
</dbReference>
<dbReference type="EMBL" id="JRKL02000151">
    <property type="protein sequence ID" value="KAF3974523.1"/>
    <property type="molecule type" value="Genomic_DNA"/>
</dbReference>
<feature type="region of interest" description="Disordered" evidence="6">
    <location>
        <begin position="331"/>
        <end position="351"/>
    </location>
</feature>
<dbReference type="Pfam" id="PF07724">
    <property type="entry name" value="AAA_2"/>
    <property type="match status" value="1"/>
</dbReference>
<comment type="caution">
    <text evidence="8">The sequence shown here is derived from an EMBL/GenBank/DDBJ whole genome shotgun (WGS) entry which is preliminary data.</text>
</comment>
<evidence type="ECO:0000256" key="4">
    <source>
        <dbReference type="ARBA" id="ARBA00023163"/>
    </source>
</evidence>
<evidence type="ECO:0000313" key="8">
    <source>
        <dbReference type="EMBL" id="KAF3974523.1"/>
    </source>
</evidence>
<dbReference type="PANTHER" id="PTHR43572">
    <property type="entry name" value="CHAPERONE PROTEIN CLPD, CHLOROPLASTIC"/>
    <property type="match status" value="1"/>
</dbReference>
<organism evidence="8 9">
    <name type="scientific">Castanea mollissima</name>
    <name type="common">Chinese chestnut</name>
    <dbReference type="NCBI Taxonomy" id="60419"/>
    <lineage>
        <taxon>Eukaryota</taxon>
        <taxon>Viridiplantae</taxon>
        <taxon>Streptophyta</taxon>
        <taxon>Embryophyta</taxon>
        <taxon>Tracheophyta</taxon>
        <taxon>Spermatophyta</taxon>
        <taxon>Magnoliopsida</taxon>
        <taxon>eudicotyledons</taxon>
        <taxon>Gunneridae</taxon>
        <taxon>Pentapetalae</taxon>
        <taxon>rosids</taxon>
        <taxon>fabids</taxon>
        <taxon>Fagales</taxon>
        <taxon>Fagaceae</taxon>
        <taxon>Castanea</taxon>
    </lineage>
</organism>
<evidence type="ECO:0000259" key="7">
    <source>
        <dbReference type="PROSITE" id="PS51903"/>
    </source>
</evidence>
<dbReference type="GO" id="GO:0005524">
    <property type="term" value="F:ATP binding"/>
    <property type="evidence" value="ECO:0007669"/>
    <property type="project" value="InterPro"/>
</dbReference>
<keyword evidence="2 5" id="KW-0677">Repeat</keyword>
<dbReference type="Gene3D" id="3.40.50.300">
    <property type="entry name" value="P-loop containing nucleotide triphosphate hydrolases"/>
    <property type="match status" value="1"/>
</dbReference>
<dbReference type="PANTHER" id="PTHR43572:SF49">
    <property type="entry name" value="PROTEIN SMAX1-LIKE 8"/>
    <property type="match status" value="1"/>
</dbReference>
<sequence>MPTPVSVARQCLTPEAAHALDEAVAVARRRGHAQTTSLHAVSALLSLTSSTLRDACARARNSAYSPRLQFKALELCLSVSLDRVPSTQLGDDPPVSNSLMAAIKRSQANQRRQPENFHLFHQISQQSSSSTNSSISCIKVELQHLILSILDDPVVSRVFAEAGFRSSEIKLAIVRPLPQLLRYSHRSRGPPLFLCNVSDFSDPGRRGFAFPFSGFLAPDDDNCKRIGEVMIRKNKGRNPLLVGVCAYSALQSFTETIERQKDSVLPIELSGLNVICIENEVSKFVTENGDKGSLSLKFNEVGSMVQQNLGPGLVVNFGDLKTFVMVEDNINDNDNNNNNKNNNNSTRTSNSEAVRYVVDQLTSLLELHGGKVWLIGAAASYESYLKFLTKFPSIEKDWELQLLPITSLRPSSMAESYPRSSLMESFIPFGGFFSTPSDLKVPLSSSYQCMPRCHQCNEHCEEEVIAVSKGGFTASVADRYQSSLPAWLQMTELGTNKGLDMKTKDDGVVLSAKVTGVQKKWDNICHRLHHTKSPPEEKTFPTVLGFQFVEDKKENADNHSCNNTDASSNETDCVNVDSCMPMRKITTLQSSNSFPLVSKAKNESLLSKKWGKPSNAEDLESGGLNSPHCSVSNSSMGDSSRTSPTSATSVTTDLGLGICSSPSSNKPKKCTHQNSTDLPQGFSGRFSTDVDVVNGNISSHLTRSSSFSSPDYVGQFDRIDLKTLFRALTERVSWQDEAICVISQTIACCQTRSKKRHGASLRADIWFNFVGPDRLGKKKIALALAEKLHGSQEHFISMDLSSQDGMINSNTIFGLRGMNGYDIKFRGKTLFDCLAEELTKKPLSIAFLENVDKADVLAQNSLSQAIRTGKLSDSHGREISINNTIFVTTSTFSKGNYPHTVRREPSKYSAERILAVKWWPMQIIIGHAFGDNAKSQSMNVSDTMRKDISNPIFLNKRKLVSGTDSLGQPKISEMAKRAHKTSTRYLDLNLPAEENEVRDSNDGNSDKDSISENSKAWLQDFSDHVDKTVVFKPFDFDALADKLLKEVTKSFHKIVGSNCFLEIDSKVMDQLLAASYIPDRNTVVEDWVERVLSRAFAEIPNRYNLTAHSIVKLATCEGLCVEELAPEVYLPSRIILN</sequence>
<keyword evidence="9" id="KW-1185">Reference proteome</keyword>
<dbReference type="Gene3D" id="1.10.1780.10">
    <property type="entry name" value="Clp, N-terminal domain"/>
    <property type="match status" value="1"/>
</dbReference>